<keyword evidence="6 10" id="KW-1133">Transmembrane helix</keyword>
<feature type="transmembrane region" description="Helical" evidence="10">
    <location>
        <begin position="443"/>
        <end position="465"/>
    </location>
</feature>
<feature type="transmembrane region" description="Helical" evidence="10">
    <location>
        <begin position="76"/>
        <end position="94"/>
    </location>
</feature>
<evidence type="ECO:0000256" key="4">
    <source>
        <dbReference type="ARBA" id="ARBA00022679"/>
    </source>
</evidence>
<feature type="transmembrane region" description="Helical" evidence="10">
    <location>
        <begin position="365"/>
        <end position="382"/>
    </location>
</feature>
<proteinExistence type="inferred from homology"/>
<feature type="transmembrane region" description="Helical" evidence="10">
    <location>
        <begin position="150"/>
        <end position="170"/>
    </location>
</feature>
<feature type="transmembrane region" description="Helical" evidence="10">
    <location>
        <begin position="246"/>
        <end position="264"/>
    </location>
</feature>
<dbReference type="InterPro" id="IPR028362">
    <property type="entry name" value="AlgI"/>
</dbReference>
<dbReference type="Proteomes" id="UP001207654">
    <property type="component" value="Unassembled WGS sequence"/>
</dbReference>
<keyword evidence="8 9" id="KW-0012">Acyltransferase</keyword>
<evidence type="ECO:0000256" key="6">
    <source>
        <dbReference type="ARBA" id="ARBA00022989"/>
    </source>
</evidence>
<dbReference type="RefSeq" id="WP_267533425.1">
    <property type="nucleotide sequence ID" value="NZ_JAPNKA010000001.1"/>
</dbReference>
<evidence type="ECO:0000256" key="10">
    <source>
        <dbReference type="SAM" id="Phobius"/>
    </source>
</evidence>
<comment type="similarity">
    <text evidence="2 9">Belongs to the membrane-bound acyltransferase family.</text>
</comment>
<keyword evidence="5 10" id="KW-0812">Transmembrane</keyword>
<organism evidence="11 12">
    <name type="scientific">Archangium lansingense</name>
    <dbReference type="NCBI Taxonomy" id="2995310"/>
    <lineage>
        <taxon>Bacteria</taxon>
        <taxon>Pseudomonadati</taxon>
        <taxon>Myxococcota</taxon>
        <taxon>Myxococcia</taxon>
        <taxon>Myxococcales</taxon>
        <taxon>Cystobacterineae</taxon>
        <taxon>Archangiaceae</taxon>
        <taxon>Archangium</taxon>
    </lineage>
</organism>
<evidence type="ECO:0000256" key="5">
    <source>
        <dbReference type="ARBA" id="ARBA00022692"/>
    </source>
</evidence>
<dbReference type="Pfam" id="PF03062">
    <property type="entry name" value="MBOAT"/>
    <property type="match status" value="1"/>
</dbReference>
<keyword evidence="4 9" id="KW-0808">Transferase</keyword>
<comment type="subcellular location">
    <subcellularLocation>
        <location evidence="1">Cell membrane</location>
        <topology evidence="1">Multi-pass membrane protein</topology>
    </subcellularLocation>
</comment>
<dbReference type="InterPro" id="IPR004299">
    <property type="entry name" value="MBOAT_fam"/>
</dbReference>
<reference evidence="11 12" key="1">
    <citation type="submission" date="2022-11" db="EMBL/GenBank/DDBJ databases">
        <title>Minimal conservation of predation-associated metabolite biosynthetic gene clusters underscores biosynthetic potential of Myxococcota including descriptions for ten novel species: Archangium lansinium sp. nov., Myxococcus landrumus sp. nov., Nannocystis bai.</title>
        <authorList>
            <person name="Ahearne A."/>
            <person name="Stevens C."/>
            <person name="Phillips K."/>
        </authorList>
    </citation>
    <scope>NUCLEOTIDE SEQUENCE [LARGE SCALE GENOMIC DNA]</scope>
    <source>
        <strain evidence="11 12">MIWBW</strain>
    </source>
</reference>
<evidence type="ECO:0000313" key="11">
    <source>
        <dbReference type="EMBL" id="MCY1074461.1"/>
    </source>
</evidence>
<feature type="transmembrane region" description="Helical" evidence="10">
    <location>
        <begin position="414"/>
        <end position="431"/>
    </location>
</feature>
<feature type="transmembrane region" description="Helical" evidence="10">
    <location>
        <begin position="114"/>
        <end position="138"/>
    </location>
</feature>
<evidence type="ECO:0000256" key="8">
    <source>
        <dbReference type="ARBA" id="ARBA00023315"/>
    </source>
</evidence>
<name>A0ABT3ZYH5_9BACT</name>
<evidence type="ECO:0000256" key="9">
    <source>
        <dbReference type="PIRNR" id="PIRNR016636"/>
    </source>
</evidence>
<gene>
    <name evidence="11" type="ORF">OV287_08170</name>
</gene>
<dbReference type="PANTHER" id="PTHR13285">
    <property type="entry name" value="ACYLTRANSFERASE"/>
    <property type="match status" value="1"/>
</dbReference>
<dbReference type="PANTHER" id="PTHR13285:SF23">
    <property type="entry name" value="TEICHOIC ACID D-ALANYLTRANSFERASE"/>
    <property type="match status" value="1"/>
</dbReference>
<keyword evidence="12" id="KW-1185">Reference proteome</keyword>
<evidence type="ECO:0000256" key="3">
    <source>
        <dbReference type="ARBA" id="ARBA00022475"/>
    </source>
</evidence>
<dbReference type="EMBL" id="JAPNKA010000001">
    <property type="protein sequence ID" value="MCY1074461.1"/>
    <property type="molecule type" value="Genomic_DNA"/>
</dbReference>
<dbReference type="InterPro" id="IPR024194">
    <property type="entry name" value="Ac/AlaTfrase_AlgI/DltB"/>
</dbReference>
<evidence type="ECO:0000256" key="2">
    <source>
        <dbReference type="ARBA" id="ARBA00010323"/>
    </source>
</evidence>
<feature type="transmembrane region" description="Helical" evidence="10">
    <location>
        <begin position="323"/>
        <end position="344"/>
    </location>
</feature>
<accession>A0ABT3ZYH5</accession>
<dbReference type="PIRSF" id="PIRSF500217">
    <property type="entry name" value="AlgI"/>
    <property type="match status" value="1"/>
</dbReference>
<keyword evidence="3 9" id="KW-1003">Cell membrane</keyword>
<dbReference type="InterPro" id="IPR051085">
    <property type="entry name" value="MB_O-acyltransferase"/>
</dbReference>
<evidence type="ECO:0000313" key="12">
    <source>
        <dbReference type="Proteomes" id="UP001207654"/>
    </source>
</evidence>
<evidence type="ECO:0000256" key="1">
    <source>
        <dbReference type="ARBA" id="ARBA00004651"/>
    </source>
</evidence>
<keyword evidence="7 9" id="KW-0472">Membrane</keyword>
<evidence type="ECO:0000256" key="7">
    <source>
        <dbReference type="ARBA" id="ARBA00023136"/>
    </source>
</evidence>
<sequence length="474" mass="52530">MVFNSLSFLVFLAVCLGLHHLPLSWRARKANLLVASSLFYAAWNPLFLPLLWYAITLDWFLARAIAAAPTQGRKKALLVLSLVSNLGLLAFFKYGPFLSDNANAFFQALGVPLVVPRVDVVLPVAISFYTFESLAYTLDVYRGDEKPWSSFLDFSLFLTFFPHLVAGPIVRPNDFLPQCAEERRATPPQLLWGLLLLVLGVFEKTVIADGLLAPLVDTVFAPGANPNVWEAWSAALAFSGQIFCDFAGYSLCAIGVALCFGFHLPDNFQSPYASVGFSDFWRRWHISLSSWLRDYLYISLGGNRKGPVRTQVNLVVTMLLGGLWHGASWTFVVWGGLHGLFLVAERLLRPSLQKQRWTHGPLGRFAGVAVTFVCVCFAWVFFRAPDFSTAFTVVRAMVGFTGAQAGGLLSRLDMLLAVLAVGALLALQWRYRDEPLPKMFESVPWWASAGAVTAMLVALVTATGVDRAFIYFQF</sequence>
<feature type="transmembrane region" description="Helical" evidence="10">
    <location>
        <begin position="190"/>
        <end position="207"/>
    </location>
</feature>
<dbReference type="PIRSF" id="PIRSF016636">
    <property type="entry name" value="AlgI_DltB"/>
    <property type="match status" value="1"/>
</dbReference>
<protein>
    <submittedName>
        <fullName evidence="11">MBOAT family protein</fullName>
    </submittedName>
</protein>
<comment type="caution">
    <text evidence="11">The sequence shown here is derived from an EMBL/GenBank/DDBJ whole genome shotgun (WGS) entry which is preliminary data.</text>
</comment>